<sequence>MAYELGPTPGLVDLPSEILFRIAFFLDKRSATNFAQTARAFQKPSESIIWKRLSLTRFQTVENTASLVAGDLDKRERARVLNHLRISPKAWINSSRILIQDMINNLRRANWRKSYLRELDLQLEVKVPLKLIDLLDDISPVLETLRLDFPTSRSGFYRMAPRPPHIPRFISILHILRGLHRPLTALRHADLYIDDENWAALVSAMLQAAPSLESLTLSTNTGLIRNTSAEDDIPIIPELPCLRRIVLQGLDQSITGTLSAIIARAPNLEDVALRDLNLNWHPTKASLPDDSILDSLSCLLVSTPYPG</sequence>
<reference evidence="2 3" key="1">
    <citation type="submission" date="2015-01" db="EMBL/GenBank/DDBJ databases">
        <title>The Genome Sequence of Cryptococcus gattii EJB2.</title>
        <authorList>
            <consortium name="The Broad Institute Genomics Platform"/>
            <person name="Cuomo C."/>
            <person name="Litvintseva A."/>
            <person name="Chen Y."/>
            <person name="Heitman J."/>
            <person name="Sun S."/>
            <person name="Springer D."/>
            <person name="Dromer F."/>
            <person name="Young S."/>
            <person name="Zeng Q."/>
            <person name="Gargeya S."/>
            <person name="Abouelleil A."/>
            <person name="Alvarado L."/>
            <person name="Chapman S.B."/>
            <person name="Gainer-Dewar J."/>
            <person name="Goldberg J."/>
            <person name="Griggs A."/>
            <person name="Gujja S."/>
            <person name="Hansen M."/>
            <person name="Howarth C."/>
            <person name="Imamovic A."/>
            <person name="Larimer J."/>
            <person name="Murphy C."/>
            <person name="Naylor J."/>
            <person name="Pearson M."/>
            <person name="Priest M."/>
            <person name="Roberts A."/>
            <person name="Saif S."/>
            <person name="Shea T."/>
            <person name="Sykes S."/>
            <person name="Wortman J."/>
            <person name="Nusbaum C."/>
            <person name="Birren B."/>
        </authorList>
    </citation>
    <scope>NUCLEOTIDE SEQUENCE [LARGE SCALE GENOMIC DNA]</scope>
    <source>
        <strain evidence="2 3">EJB2</strain>
    </source>
</reference>
<dbReference type="SUPFAM" id="SSF52047">
    <property type="entry name" value="RNI-like"/>
    <property type="match status" value="1"/>
</dbReference>
<protein>
    <recommendedName>
        <fullName evidence="1">F-box domain-containing protein</fullName>
    </recommendedName>
</protein>
<gene>
    <name evidence="2" type="ORF">I306_05368</name>
</gene>
<accession>A0ABR5BPQ7</accession>
<dbReference type="Proteomes" id="UP000054272">
    <property type="component" value="Unassembled WGS sequence"/>
</dbReference>
<name>A0ABR5BPQ7_9TREE</name>
<keyword evidence="3" id="KW-1185">Reference proteome</keyword>
<feature type="domain" description="F-box" evidence="1">
    <location>
        <begin position="8"/>
        <end position="53"/>
    </location>
</feature>
<dbReference type="InterPro" id="IPR032675">
    <property type="entry name" value="LRR_dom_sf"/>
</dbReference>
<dbReference type="InterPro" id="IPR036047">
    <property type="entry name" value="F-box-like_dom_sf"/>
</dbReference>
<evidence type="ECO:0000259" key="1">
    <source>
        <dbReference type="PROSITE" id="PS50181"/>
    </source>
</evidence>
<proteinExistence type="predicted"/>
<dbReference type="InterPro" id="IPR001810">
    <property type="entry name" value="F-box_dom"/>
</dbReference>
<dbReference type="Gene3D" id="3.80.10.10">
    <property type="entry name" value="Ribonuclease Inhibitor"/>
    <property type="match status" value="1"/>
</dbReference>
<evidence type="ECO:0000313" key="3">
    <source>
        <dbReference type="Proteomes" id="UP000054272"/>
    </source>
</evidence>
<dbReference type="EMBL" id="KN848749">
    <property type="protein sequence ID" value="KIR77632.1"/>
    <property type="molecule type" value="Genomic_DNA"/>
</dbReference>
<dbReference type="SUPFAM" id="SSF81383">
    <property type="entry name" value="F-box domain"/>
    <property type="match status" value="1"/>
</dbReference>
<evidence type="ECO:0000313" key="2">
    <source>
        <dbReference type="EMBL" id="KIR77632.1"/>
    </source>
</evidence>
<dbReference type="PROSITE" id="PS50181">
    <property type="entry name" value="FBOX"/>
    <property type="match status" value="1"/>
</dbReference>
<organism evidence="2 3">
    <name type="scientific">Cryptococcus gattii EJB2</name>
    <dbReference type="NCBI Taxonomy" id="1296103"/>
    <lineage>
        <taxon>Eukaryota</taxon>
        <taxon>Fungi</taxon>
        <taxon>Dikarya</taxon>
        <taxon>Basidiomycota</taxon>
        <taxon>Agaricomycotina</taxon>
        <taxon>Tremellomycetes</taxon>
        <taxon>Tremellales</taxon>
        <taxon>Cryptococcaceae</taxon>
        <taxon>Cryptococcus</taxon>
        <taxon>Cryptococcus gattii species complex</taxon>
    </lineage>
</organism>